<evidence type="ECO:0000313" key="1">
    <source>
        <dbReference type="EMBL" id="KAI5668642.1"/>
    </source>
</evidence>
<evidence type="ECO:0000313" key="2">
    <source>
        <dbReference type="Proteomes" id="UP001060085"/>
    </source>
</evidence>
<keyword evidence="2" id="KW-1185">Reference proteome</keyword>
<sequence>MKFELRWESRRIVVVLCYCDGAVYGGIARFVTDEDYPNGGGALEMGKGNDGYKVGVESIFRFRGVRSTLFQKDLGSTNS</sequence>
<protein>
    <submittedName>
        <fullName evidence="1">Uncharacterized protein</fullName>
    </submittedName>
</protein>
<organism evidence="1 2">
    <name type="scientific">Catharanthus roseus</name>
    <name type="common">Madagascar periwinkle</name>
    <name type="synonym">Vinca rosea</name>
    <dbReference type="NCBI Taxonomy" id="4058"/>
    <lineage>
        <taxon>Eukaryota</taxon>
        <taxon>Viridiplantae</taxon>
        <taxon>Streptophyta</taxon>
        <taxon>Embryophyta</taxon>
        <taxon>Tracheophyta</taxon>
        <taxon>Spermatophyta</taxon>
        <taxon>Magnoliopsida</taxon>
        <taxon>eudicotyledons</taxon>
        <taxon>Gunneridae</taxon>
        <taxon>Pentapetalae</taxon>
        <taxon>asterids</taxon>
        <taxon>lamiids</taxon>
        <taxon>Gentianales</taxon>
        <taxon>Apocynaceae</taxon>
        <taxon>Rauvolfioideae</taxon>
        <taxon>Vinceae</taxon>
        <taxon>Catharanthinae</taxon>
        <taxon>Catharanthus</taxon>
    </lineage>
</organism>
<dbReference type="EMBL" id="CM044704">
    <property type="protein sequence ID" value="KAI5668642.1"/>
    <property type="molecule type" value="Genomic_DNA"/>
</dbReference>
<dbReference type="Proteomes" id="UP001060085">
    <property type="component" value="Linkage Group LG04"/>
</dbReference>
<name>A0ACC0B7K7_CATRO</name>
<gene>
    <name evidence="1" type="ORF">M9H77_18495</name>
</gene>
<accession>A0ACC0B7K7</accession>
<comment type="caution">
    <text evidence="1">The sequence shown here is derived from an EMBL/GenBank/DDBJ whole genome shotgun (WGS) entry which is preliminary data.</text>
</comment>
<proteinExistence type="predicted"/>
<reference evidence="2" key="1">
    <citation type="journal article" date="2023" name="Nat. Plants">
        <title>Single-cell RNA sequencing provides a high-resolution roadmap for understanding the multicellular compartmentation of specialized metabolism.</title>
        <authorList>
            <person name="Sun S."/>
            <person name="Shen X."/>
            <person name="Li Y."/>
            <person name="Li Y."/>
            <person name="Wang S."/>
            <person name="Li R."/>
            <person name="Zhang H."/>
            <person name="Shen G."/>
            <person name="Guo B."/>
            <person name="Wei J."/>
            <person name="Xu J."/>
            <person name="St-Pierre B."/>
            <person name="Chen S."/>
            <person name="Sun C."/>
        </authorList>
    </citation>
    <scope>NUCLEOTIDE SEQUENCE [LARGE SCALE GENOMIC DNA]</scope>
</reference>